<keyword evidence="1" id="KW-0472">Membrane</keyword>
<accession>A0A9D4CNB9</accession>
<protein>
    <submittedName>
        <fullName evidence="2">Uncharacterized protein</fullName>
    </submittedName>
</protein>
<name>A0A9D4CNB9_DREPO</name>
<evidence type="ECO:0000313" key="3">
    <source>
        <dbReference type="Proteomes" id="UP000828390"/>
    </source>
</evidence>
<sequence>MSLPGGGGFLFKFSVVGLECSDGVYLAAFHEIFFSIFIIVLGRYNGVDFIEVCHLQCQLTYQDHQRRVVIIIIIIVIITMISTPIVTIIAITLV</sequence>
<keyword evidence="1" id="KW-0812">Transmembrane</keyword>
<keyword evidence="1" id="KW-1133">Transmembrane helix</keyword>
<dbReference type="EMBL" id="JAIWYP010000012">
    <property type="protein sequence ID" value="KAH3728598.1"/>
    <property type="molecule type" value="Genomic_DNA"/>
</dbReference>
<feature type="transmembrane region" description="Helical" evidence="1">
    <location>
        <begin position="23"/>
        <end position="41"/>
    </location>
</feature>
<gene>
    <name evidence="2" type="ORF">DPMN_054556</name>
</gene>
<dbReference type="AlphaFoldDB" id="A0A9D4CNB9"/>
<proteinExistence type="predicted"/>
<keyword evidence="3" id="KW-1185">Reference proteome</keyword>
<dbReference type="Proteomes" id="UP000828390">
    <property type="component" value="Unassembled WGS sequence"/>
</dbReference>
<organism evidence="2 3">
    <name type="scientific">Dreissena polymorpha</name>
    <name type="common">Zebra mussel</name>
    <name type="synonym">Mytilus polymorpha</name>
    <dbReference type="NCBI Taxonomy" id="45954"/>
    <lineage>
        <taxon>Eukaryota</taxon>
        <taxon>Metazoa</taxon>
        <taxon>Spiralia</taxon>
        <taxon>Lophotrochozoa</taxon>
        <taxon>Mollusca</taxon>
        <taxon>Bivalvia</taxon>
        <taxon>Autobranchia</taxon>
        <taxon>Heteroconchia</taxon>
        <taxon>Euheterodonta</taxon>
        <taxon>Imparidentia</taxon>
        <taxon>Neoheterodontei</taxon>
        <taxon>Myida</taxon>
        <taxon>Dreissenoidea</taxon>
        <taxon>Dreissenidae</taxon>
        <taxon>Dreissena</taxon>
    </lineage>
</organism>
<evidence type="ECO:0000313" key="2">
    <source>
        <dbReference type="EMBL" id="KAH3728598.1"/>
    </source>
</evidence>
<reference evidence="2" key="2">
    <citation type="submission" date="2020-11" db="EMBL/GenBank/DDBJ databases">
        <authorList>
            <person name="McCartney M.A."/>
            <person name="Auch B."/>
            <person name="Kono T."/>
            <person name="Mallez S."/>
            <person name="Becker A."/>
            <person name="Gohl D.M."/>
            <person name="Silverstein K.A.T."/>
            <person name="Koren S."/>
            <person name="Bechman K.B."/>
            <person name="Herman A."/>
            <person name="Abrahante J.E."/>
            <person name="Garbe J."/>
        </authorList>
    </citation>
    <scope>NUCLEOTIDE SEQUENCE</scope>
    <source>
        <strain evidence="2">Duluth1</strain>
        <tissue evidence="2">Whole animal</tissue>
    </source>
</reference>
<comment type="caution">
    <text evidence="2">The sequence shown here is derived from an EMBL/GenBank/DDBJ whole genome shotgun (WGS) entry which is preliminary data.</text>
</comment>
<feature type="transmembrane region" description="Helical" evidence="1">
    <location>
        <begin position="68"/>
        <end position="93"/>
    </location>
</feature>
<reference evidence="2" key="1">
    <citation type="journal article" date="2019" name="bioRxiv">
        <title>The Genome of the Zebra Mussel, Dreissena polymorpha: A Resource for Invasive Species Research.</title>
        <authorList>
            <person name="McCartney M.A."/>
            <person name="Auch B."/>
            <person name="Kono T."/>
            <person name="Mallez S."/>
            <person name="Zhang Y."/>
            <person name="Obille A."/>
            <person name="Becker A."/>
            <person name="Abrahante J.E."/>
            <person name="Garbe J."/>
            <person name="Badalamenti J.P."/>
            <person name="Herman A."/>
            <person name="Mangelson H."/>
            <person name="Liachko I."/>
            <person name="Sullivan S."/>
            <person name="Sone E.D."/>
            <person name="Koren S."/>
            <person name="Silverstein K.A.T."/>
            <person name="Beckman K.B."/>
            <person name="Gohl D.M."/>
        </authorList>
    </citation>
    <scope>NUCLEOTIDE SEQUENCE</scope>
    <source>
        <strain evidence="2">Duluth1</strain>
        <tissue evidence="2">Whole animal</tissue>
    </source>
</reference>
<evidence type="ECO:0000256" key="1">
    <source>
        <dbReference type="SAM" id="Phobius"/>
    </source>
</evidence>